<keyword evidence="2" id="KW-0442">Lipid degradation</keyword>
<comment type="caution">
    <text evidence="5">The sequence shown here is derived from an EMBL/GenBank/DDBJ whole genome shotgun (WGS) entry which is preliminary data.</text>
</comment>
<dbReference type="PROSITE" id="PS51318">
    <property type="entry name" value="TAT"/>
    <property type="match status" value="1"/>
</dbReference>
<dbReference type="Proteomes" id="UP001596540">
    <property type="component" value="Unassembled WGS sequence"/>
</dbReference>
<keyword evidence="3" id="KW-0443">Lipid metabolism</keyword>
<reference evidence="6" key="1">
    <citation type="journal article" date="2019" name="Int. J. Syst. Evol. Microbiol.">
        <title>The Global Catalogue of Microorganisms (GCM) 10K type strain sequencing project: providing services to taxonomists for standard genome sequencing and annotation.</title>
        <authorList>
            <consortium name="The Broad Institute Genomics Platform"/>
            <consortium name="The Broad Institute Genome Sequencing Center for Infectious Disease"/>
            <person name="Wu L."/>
            <person name="Ma J."/>
        </authorList>
    </citation>
    <scope>NUCLEOTIDE SEQUENCE [LARGE SCALE GENOMIC DNA]</scope>
    <source>
        <strain evidence="6">CGMCC 4.7382</strain>
    </source>
</reference>
<feature type="signal peptide" evidence="4">
    <location>
        <begin position="1"/>
        <end position="35"/>
    </location>
</feature>
<sequence>MSARIPHSRRRAAVAASAAALVTAAAALLAPPATARADDALRTVTPTLPEPSGPHRLGTFEMHLVDADRTDPWAPDGGPREVMVNIWYPAAPHARGPRTPYMSHDLASYHEQSVESLGAPADSVDFTGIRTHARTGVPAAPGATDLPVLVYSPGGGLSRTMGTTLVEDLASRGHIVVTVDHTYQAPVELPDGMEFPASGVDMSQALRERVRDITFVLDELADLRSGANPDTLDRPIPDGVAAALDLTRVGMFGHSMGGFASAETMLTDPRIDAGVNMDGSMPPRYGQAAETGVDRPFLLMGAGTSGDDGRPHHHLDTPEWRTFWDRSTGWRRDVYMADGEHMSFTDHQVLLPQLADALELEEEERLLTEAIGTVPHEQSLAAQRAYLSAFFDLHLRGGSGSLFEEPSPEHPAVELIE</sequence>
<evidence type="ECO:0000256" key="2">
    <source>
        <dbReference type="ARBA" id="ARBA00022963"/>
    </source>
</evidence>
<protein>
    <submittedName>
        <fullName evidence="5">Alpha/beta hydrolase family protein</fullName>
    </submittedName>
</protein>
<dbReference type="PANTHER" id="PTHR10272:SF0">
    <property type="entry name" value="PLATELET-ACTIVATING FACTOR ACETYLHYDROLASE"/>
    <property type="match status" value="1"/>
</dbReference>
<dbReference type="InterPro" id="IPR029058">
    <property type="entry name" value="AB_hydrolase_fold"/>
</dbReference>
<dbReference type="InterPro" id="IPR006311">
    <property type="entry name" value="TAT_signal"/>
</dbReference>
<feature type="chain" id="PRO_5047540777" evidence="4">
    <location>
        <begin position="36"/>
        <end position="417"/>
    </location>
</feature>
<keyword evidence="6" id="KW-1185">Reference proteome</keyword>
<evidence type="ECO:0000313" key="6">
    <source>
        <dbReference type="Proteomes" id="UP001596540"/>
    </source>
</evidence>
<accession>A0ABW2KFI8</accession>
<evidence type="ECO:0000313" key="5">
    <source>
        <dbReference type="EMBL" id="MFC7327934.1"/>
    </source>
</evidence>
<dbReference type="EMBL" id="JBHTBH010000004">
    <property type="protein sequence ID" value="MFC7327934.1"/>
    <property type="molecule type" value="Genomic_DNA"/>
</dbReference>
<dbReference type="GO" id="GO:0016787">
    <property type="term" value="F:hydrolase activity"/>
    <property type="evidence" value="ECO:0007669"/>
    <property type="project" value="UniProtKB-KW"/>
</dbReference>
<organism evidence="5 6">
    <name type="scientific">Marinactinospora rubrisoli</name>
    <dbReference type="NCBI Taxonomy" id="2715399"/>
    <lineage>
        <taxon>Bacteria</taxon>
        <taxon>Bacillati</taxon>
        <taxon>Actinomycetota</taxon>
        <taxon>Actinomycetes</taxon>
        <taxon>Streptosporangiales</taxon>
        <taxon>Nocardiopsidaceae</taxon>
        <taxon>Marinactinospora</taxon>
    </lineage>
</organism>
<dbReference type="SUPFAM" id="SSF53474">
    <property type="entry name" value="alpha/beta-Hydrolases"/>
    <property type="match status" value="1"/>
</dbReference>
<proteinExistence type="predicted"/>
<evidence type="ECO:0000256" key="3">
    <source>
        <dbReference type="ARBA" id="ARBA00023098"/>
    </source>
</evidence>
<keyword evidence="1 5" id="KW-0378">Hydrolase</keyword>
<dbReference type="Pfam" id="PF03403">
    <property type="entry name" value="PAF-AH_p_II"/>
    <property type="match status" value="1"/>
</dbReference>
<dbReference type="PANTHER" id="PTHR10272">
    <property type="entry name" value="PLATELET-ACTIVATING FACTOR ACETYLHYDROLASE"/>
    <property type="match status" value="1"/>
</dbReference>
<evidence type="ECO:0000256" key="1">
    <source>
        <dbReference type="ARBA" id="ARBA00022801"/>
    </source>
</evidence>
<evidence type="ECO:0000256" key="4">
    <source>
        <dbReference type="SAM" id="SignalP"/>
    </source>
</evidence>
<name>A0ABW2KFI8_9ACTN</name>
<gene>
    <name evidence="5" type="ORF">ACFQRF_09280</name>
</gene>
<keyword evidence="4" id="KW-0732">Signal</keyword>
<dbReference type="Gene3D" id="3.40.50.1820">
    <property type="entry name" value="alpha/beta hydrolase"/>
    <property type="match status" value="1"/>
</dbReference>
<dbReference type="RefSeq" id="WP_379870515.1">
    <property type="nucleotide sequence ID" value="NZ_JBHTBH010000004.1"/>
</dbReference>